<dbReference type="Proteomes" id="UP000746747">
    <property type="component" value="Unassembled WGS sequence"/>
</dbReference>
<dbReference type="AlphaFoldDB" id="A0A8J2LV92"/>
<evidence type="ECO:0000313" key="1">
    <source>
        <dbReference type="EMBL" id="CAG9529545.1"/>
    </source>
</evidence>
<evidence type="ECO:0008006" key="3">
    <source>
        <dbReference type="Google" id="ProtNLM"/>
    </source>
</evidence>
<organism evidence="1 2">
    <name type="scientific">Cercopithifilaria johnstoni</name>
    <dbReference type="NCBI Taxonomy" id="2874296"/>
    <lineage>
        <taxon>Eukaryota</taxon>
        <taxon>Metazoa</taxon>
        <taxon>Ecdysozoa</taxon>
        <taxon>Nematoda</taxon>
        <taxon>Chromadorea</taxon>
        <taxon>Rhabditida</taxon>
        <taxon>Spirurina</taxon>
        <taxon>Spiruromorpha</taxon>
        <taxon>Filarioidea</taxon>
        <taxon>Onchocercidae</taxon>
        <taxon>Cercopithifilaria</taxon>
    </lineage>
</organism>
<sequence length="295" mass="33838">MSRFLPPVIRSHSCCVDSHNLRLTTEPDGRQLYTYTVTWHDLQQSEQSNSVSNMELRTASPQFSFMSASPRQDTFSAGIRVEPSNASRLQIQECYCDGPCGKIKPVSEMRIMGLCDHYICRDCFEKAPAVRTAGSFGCPNVCCYETDLAFLCRSDHRRRRKIQDIVAMPLHRTISTNKSDQGIVPVVVKSRPCLYLVNVRLTTFTPLQNSDKVCRQQQIMEVYSDYTMLQTLNTLKEHERFNSSDIANRVYYCPSGLIDERSSWKQIMENDLLIPITKFGQEDQCIDIIFDSTIR</sequence>
<name>A0A8J2LV92_9BILA</name>
<accession>A0A8J2LV92</accession>
<gene>
    <name evidence="1" type="ORF">CJOHNSTONI_LOCUS116</name>
</gene>
<dbReference type="PANTHER" id="PTHR31430">
    <property type="entry name" value="PROTEIN CBG22332-RELATED"/>
    <property type="match status" value="1"/>
</dbReference>
<reference evidence="1" key="1">
    <citation type="submission" date="2021-09" db="EMBL/GenBank/DDBJ databases">
        <authorList>
            <consortium name="Pathogen Informatics"/>
        </authorList>
    </citation>
    <scope>NUCLEOTIDE SEQUENCE</scope>
</reference>
<proteinExistence type="predicted"/>
<evidence type="ECO:0000313" key="2">
    <source>
        <dbReference type="Proteomes" id="UP000746747"/>
    </source>
</evidence>
<dbReference type="OrthoDB" id="5809955at2759"/>
<keyword evidence="2" id="KW-1185">Reference proteome</keyword>
<comment type="caution">
    <text evidence="1">The sequence shown here is derived from an EMBL/GenBank/DDBJ whole genome shotgun (WGS) entry which is preliminary data.</text>
</comment>
<protein>
    <recommendedName>
        <fullName evidence="3">RING-type domain-containing protein</fullName>
    </recommendedName>
</protein>
<dbReference type="EMBL" id="CAKAEH010000023">
    <property type="protein sequence ID" value="CAG9529545.1"/>
    <property type="molecule type" value="Genomic_DNA"/>
</dbReference>